<dbReference type="Pfam" id="PF02826">
    <property type="entry name" value="2-Hacid_dh_C"/>
    <property type="match status" value="1"/>
</dbReference>
<keyword evidence="3 6" id="KW-0560">Oxidoreductase</keyword>
<evidence type="ECO:0000256" key="1">
    <source>
        <dbReference type="ARBA" id="ARBA00005216"/>
    </source>
</evidence>
<dbReference type="FunFam" id="3.40.50.720:FF:000584">
    <property type="entry name" value="D-3-phosphoglycerate dehydrogenase"/>
    <property type="match status" value="1"/>
</dbReference>
<dbReference type="CDD" id="cd04901">
    <property type="entry name" value="ACT_3PGDH"/>
    <property type="match status" value="1"/>
</dbReference>
<evidence type="ECO:0000256" key="4">
    <source>
        <dbReference type="ARBA" id="ARBA00023027"/>
    </source>
</evidence>
<dbReference type="InterPro" id="IPR006140">
    <property type="entry name" value="D-isomer_DH_NAD-bd"/>
</dbReference>
<evidence type="ECO:0000256" key="2">
    <source>
        <dbReference type="ARBA" id="ARBA00013143"/>
    </source>
</evidence>
<comment type="pathway">
    <text evidence="1">Amino-acid biosynthesis; L-serine biosynthesis; L-serine from 3-phospho-D-glycerate: step 1/3.</text>
</comment>
<dbReference type="SUPFAM" id="SSF51735">
    <property type="entry name" value="NAD(P)-binding Rossmann-fold domains"/>
    <property type="match status" value="1"/>
</dbReference>
<dbReference type="AlphaFoldDB" id="A0AAD2JKG1"/>
<dbReference type="PROSITE" id="PS51671">
    <property type="entry name" value="ACT"/>
    <property type="match status" value="1"/>
</dbReference>
<dbReference type="InterPro" id="IPR029752">
    <property type="entry name" value="D-isomer_DH_CS1"/>
</dbReference>
<organism evidence="8 9">
    <name type="scientific">Cylindrotheca closterium</name>
    <dbReference type="NCBI Taxonomy" id="2856"/>
    <lineage>
        <taxon>Eukaryota</taxon>
        <taxon>Sar</taxon>
        <taxon>Stramenopiles</taxon>
        <taxon>Ochrophyta</taxon>
        <taxon>Bacillariophyta</taxon>
        <taxon>Bacillariophyceae</taxon>
        <taxon>Bacillariophycidae</taxon>
        <taxon>Bacillariales</taxon>
        <taxon>Bacillariaceae</taxon>
        <taxon>Cylindrotheca</taxon>
    </lineage>
</organism>
<dbReference type="InterPro" id="IPR045865">
    <property type="entry name" value="ACT-like_dom_sf"/>
</dbReference>
<dbReference type="GO" id="GO:0004617">
    <property type="term" value="F:phosphoglycerate dehydrogenase activity"/>
    <property type="evidence" value="ECO:0007669"/>
    <property type="project" value="UniProtKB-EC"/>
</dbReference>
<keyword evidence="4" id="KW-0520">NAD</keyword>
<gene>
    <name evidence="8" type="ORF">CYCCA115_LOCUS17632</name>
</gene>
<evidence type="ECO:0000256" key="5">
    <source>
        <dbReference type="ARBA" id="ARBA00048731"/>
    </source>
</evidence>
<dbReference type="InterPro" id="IPR029753">
    <property type="entry name" value="D-isomer_DH_CS"/>
</dbReference>
<accession>A0AAD2JKG1</accession>
<dbReference type="Gene3D" id="3.30.70.260">
    <property type="match status" value="1"/>
</dbReference>
<evidence type="ECO:0000313" key="8">
    <source>
        <dbReference type="EMBL" id="CAJ1959211.1"/>
    </source>
</evidence>
<dbReference type="Proteomes" id="UP001295423">
    <property type="component" value="Unassembled WGS sequence"/>
</dbReference>
<dbReference type="Pfam" id="PF00389">
    <property type="entry name" value="2-Hacid_dh"/>
    <property type="match status" value="1"/>
</dbReference>
<sequence>MSALALARSRAFASKAAQFKNLRFYTGPTIEYEHLTSGWTNVKDLEEFKRQDGKYSLQTFNKISPQGLATYPKELFDVEAYDDAKGRPAHALMLRSHKIQEEEVATSVRCIARCGAGTNNIPVARMTELGIPVFNTPGANANAVKELVLCGLFLGSRRVIDGINHMKDLGEQGVARERVEKDKAMFGGREIKGKTLAVIGLGHIGSATARDGASLGMKTVGYDPGLSVSSALSLPKTMTLVDSISSAVANADYISLNIPYIKGEGGTHGIIGEAVIRHFKPDAVILNFARGELVDSEAMKEFLDAGDGRYISDFPDDLCWDHKNAVIMPHLGASTEEAEDQAACMAAETIQRYLEDGTIRHSVNFPDTDLAVRQKDFVRVTVVNKNIPGMLSKITEVFAKHSVNIVQQVNHSKGDVAYNVIDLDPAGGDSIDLKDLQKEVTMLEGVLSSRILFSNPGVGYARNIDGEYHV</sequence>
<dbReference type="CDD" id="cd12174">
    <property type="entry name" value="PGDH_like_3"/>
    <property type="match status" value="1"/>
</dbReference>
<evidence type="ECO:0000259" key="7">
    <source>
        <dbReference type="PROSITE" id="PS51671"/>
    </source>
</evidence>
<dbReference type="Gene3D" id="3.40.50.720">
    <property type="entry name" value="NAD(P)-binding Rossmann-like Domain"/>
    <property type="match status" value="2"/>
</dbReference>
<dbReference type="PANTHER" id="PTHR42938">
    <property type="entry name" value="FORMATE DEHYDROGENASE 1"/>
    <property type="match status" value="1"/>
</dbReference>
<keyword evidence="9" id="KW-1185">Reference proteome</keyword>
<dbReference type="SUPFAM" id="SSF52283">
    <property type="entry name" value="Formate/glycerate dehydrogenase catalytic domain-like"/>
    <property type="match status" value="1"/>
</dbReference>
<comment type="similarity">
    <text evidence="6">Belongs to the D-isomer specific 2-hydroxyacid dehydrogenase family.</text>
</comment>
<evidence type="ECO:0000313" key="9">
    <source>
        <dbReference type="Proteomes" id="UP001295423"/>
    </source>
</evidence>
<protein>
    <recommendedName>
        <fullName evidence="2">phosphoglycerate dehydrogenase</fullName>
        <ecNumber evidence="2">1.1.1.95</ecNumber>
    </recommendedName>
</protein>
<proteinExistence type="inferred from homology"/>
<feature type="domain" description="ACT" evidence="7">
    <location>
        <begin position="379"/>
        <end position="454"/>
    </location>
</feature>
<comment type="caution">
    <text evidence="8">The sequence shown here is derived from an EMBL/GenBank/DDBJ whole genome shotgun (WGS) entry which is preliminary data.</text>
</comment>
<dbReference type="InterPro" id="IPR002912">
    <property type="entry name" value="ACT_dom"/>
</dbReference>
<evidence type="ECO:0000256" key="3">
    <source>
        <dbReference type="ARBA" id="ARBA00023002"/>
    </source>
</evidence>
<dbReference type="GO" id="GO:0051287">
    <property type="term" value="F:NAD binding"/>
    <property type="evidence" value="ECO:0007669"/>
    <property type="project" value="InterPro"/>
</dbReference>
<evidence type="ECO:0000256" key="6">
    <source>
        <dbReference type="RuleBase" id="RU003719"/>
    </source>
</evidence>
<dbReference type="EC" id="1.1.1.95" evidence="2"/>
<dbReference type="PROSITE" id="PS00671">
    <property type="entry name" value="D_2_HYDROXYACID_DH_3"/>
    <property type="match status" value="1"/>
</dbReference>
<comment type="catalytic activity">
    <reaction evidence="5">
        <text>(2R)-3-phosphoglycerate + NAD(+) = 3-phosphooxypyruvate + NADH + H(+)</text>
        <dbReference type="Rhea" id="RHEA:12641"/>
        <dbReference type="ChEBI" id="CHEBI:15378"/>
        <dbReference type="ChEBI" id="CHEBI:18110"/>
        <dbReference type="ChEBI" id="CHEBI:57540"/>
        <dbReference type="ChEBI" id="CHEBI:57945"/>
        <dbReference type="ChEBI" id="CHEBI:58272"/>
        <dbReference type="EC" id="1.1.1.95"/>
    </reaction>
</comment>
<dbReference type="InterPro" id="IPR006139">
    <property type="entry name" value="D-isomer_2_OHA_DH_cat_dom"/>
</dbReference>
<dbReference type="PROSITE" id="PS00065">
    <property type="entry name" value="D_2_HYDROXYACID_DH_1"/>
    <property type="match status" value="1"/>
</dbReference>
<name>A0AAD2JKG1_9STRA</name>
<dbReference type="EMBL" id="CAKOGP040001981">
    <property type="protein sequence ID" value="CAJ1959211.1"/>
    <property type="molecule type" value="Genomic_DNA"/>
</dbReference>
<dbReference type="PANTHER" id="PTHR42938:SF47">
    <property type="entry name" value="HYDROXYPYRUVATE REDUCTASE"/>
    <property type="match status" value="1"/>
</dbReference>
<dbReference type="SUPFAM" id="SSF55021">
    <property type="entry name" value="ACT-like"/>
    <property type="match status" value="1"/>
</dbReference>
<reference evidence="8" key="1">
    <citation type="submission" date="2023-08" db="EMBL/GenBank/DDBJ databases">
        <authorList>
            <person name="Audoor S."/>
            <person name="Bilcke G."/>
        </authorList>
    </citation>
    <scope>NUCLEOTIDE SEQUENCE</scope>
</reference>
<dbReference type="InterPro" id="IPR036291">
    <property type="entry name" value="NAD(P)-bd_dom_sf"/>
</dbReference>